<comment type="caution">
    <text evidence="2">The sequence shown here is derived from an EMBL/GenBank/DDBJ whole genome shotgun (WGS) entry which is preliminary data.</text>
</comment>
<dbReference type="EMBL" id="JACSQO010000003">
    <property type="protein sequence ID" value="MBD7944059.1"/>
    <property type="molecule type" value="Genomic_DNA"/>
</dbReference>
<evidence type="ECO:0000313" key="3">
    <source>
        <dbReference type="Proteomes" id="UP000640786"/>
    </source>
</evidence>
<protein>
    <submittedName>
        <fullName evidence="2">Uncharacterized protein</fullName>
    </submittedName>
</protein>
<dbReference type="Proteomes" id="UP000640786">
    <property type="component" value="Unassembled WGS sequence"/>
</dbReference>
<keyword evidence="1" id="KW-0812">Transmembrane</keyword>
<reference evidence="2 3" key="1">
    <citation type="submission" date="2020-08" db="EMBL/GenBank/DDBJ databases">
        <title>A Genomic Blueprint of the Chicken Gut Microbiome.</title>
        <authorList>
            <person name="Gilroy R."/>
            <person name="Ravi A."/>
            <person name="Getino M."/>
            <person name="Pursley I."/>
            <person name="Horton D.L."/>
            <person name="Alikhan N.-F."/>
            <person name="Baker D."/>
            <person name="Gharbi K."/>
            <person name="Hall N."/>
            <person name="Watson M."/>
            <person name="Adriaenssens E.M."/>
            <person name="Foster-Nyarko E."/>
            <person name="Jarju S."/>
            <person name="Secka A."/>
            <person name="Antonio M."/>
            <person name="Oren A."/>
            <person name="Chaudhuri R."/>
            <person name="La Ragione R.M."/>
            <person name="Hildebrand F."/>
            <person name="Pallen M.J."/>
        </authorList>
    </citation>
    <scope>NUCLEOTIDE SEQUENCE [LARGE SCALE GENOMIC DNA]</scope>
    <source>
        <strain evidence="2 3">Sa2BUA9</strain>
    </source>
</reference>
<organism evidence="2 3">
    <name type="scientific">Psychrobacillus faecigallinarum</name>
    <dbReference type="NCBI Taxonomy" id="2762235"/>
    <lineage>
        <taxon>Bacteria</taxon>
        <taxon>Bacillati</taxon>
        <taxon>Bacillota</taxon>
        <taxon>Bacilli</taxon>
        <taxon>Bacillales</taxon>
        <taxon>Bacillaceae</taxon>
        <taxon>Psychrobacillus</taxon>
    </lineage>
</organism>
<proteinExistence type="predicted"/>
<gene>
    <name evidence="2" type="ORF">H9650_08000</name>
</gene>
<evidence type="ECO:0000256" key="1">
    <source>
        <dbReference type="SAM" id="Phobius"/>
    </source>
</evidence>
<name>A0ABR8R8D6_9BACI</name>
<sequence>MFLGIVPALIYSIVDRWLYTKNLDGRHITFGFLSPIALAVVLWLFFSLISESRPPFTSEEAIALATSGEDTISSNFPKEKDKWSGNIEGFNVSRKTSARKIGDDQYLVTFTETWEKGYVNGTYSVSYIVNRNSVSLHSEGGKSPPYYKK</sequence>
<feature type="transmembrane region" description="Helical" evidence="1">
    <location>
        <begin position="28"/>
        <end position="49"/>
    </location>
</feature>
<evidence type="ECO:0000313" key="2">
    <source>
        <dbReference type="EMBL" id="MBD7944059.1"/>
    </source>
</evidence>
<dbReference type="RefSeq" id="WP_191696946.1">
    <property type="nucleotide sequence ID" value="NZ_JACSQO010000003.1"/>
</dbReference>
<keyword evidence="3" id="KW-1185">Reference proteome</keyword>
<keyword evidence="1" id="KW-1133">Transmembrane helix</keyword>
<keyword evidence="1" id="KW-0472">Membrane</keyword>
<accession>A0ABR8R8D6</accession>